<dbReference type="GO" id="GO:0007131">
    <property type="term" value="P:reciprocal meiotic recombination"/>
    <property type="evidence" value="ECO:0007669"/>
    <property type="project" value="TreeGrafter"/>
</dbReference>
<reference evidence="8" key="1">
    <citation type="journal article" date="2013" name="Genome Announc.">
        <title>Draft genome sequence of Neofusicoccum parvum isolate UCR-NP2, a fungal vascular pathogen associated with grapevine cankers.</title>
        <authorList>
            <person name="Blanco-Ulate B."/>
            <person name="Rolshausen P."/>
            <person name="Cantu D."/>
        </authorList>
    </citation>
    <scope>NUCLEOTIDE SEQUENCE [LARGE SCALE GENOMIC DNA]</scope>
    <source>
        <strain evidence="8">UCR-NP2</strain>
    </source>
</reference>
<dbReference type="FunFam" id="3.40.50.10810:FF:000020">
    <property type="entry name" value="DNA repair and recombination protein RAD54B"/>
    <property type="match status" value="1"/>
</dbReference>
<dbReference type="InterPro" id="IPR000330">
    <property type="entry name" value="SNF2_N"/>
</dbReference>
<dbReference type="KEGG" id="npa:UCRNP2_4384"/>
<organism evidence="7 8">
    <name type="scientific">Botryosphaeria parva (strain UCR-NP2)</name>
    <name type="common">Grapevine canker fungus</name>
    <name type="synonym">Neofusicoccum parvum</name>
    <dbReference type="NCBI Taxonomy" id="1287680"/>
    <lineage>
        <taxon>Eukaryota</taxon>
        <taxon>Fungi</taxon>
        <taxon>Dikarya</taxon>
        <taxon>Ascomycota</taxon>
        <taxon>Pezizomycotina</taxon>
        <taxon>Dothideomycetes</taxon>
        <taxon>Dothideomycetes incertae sedis</taxon>
        <taxon>Botryosphaeriales</taxon>
        <taxon>Botryosphaeriaceae</taxon>
        <taxon>Neofusicoccum</taxon>
    </lineage>
</organism>
<name>R1GKN3_BOTPV</name>
<dbReference type="PROSITE" id="PS51194">
    <property type="entry name" value="HELICASE_CTER"/>
    <property type="match status" value="1"/>
</dbReference>
<dbReference type="SMART" id="SM00490">
    <property type="entry name" value="HELICc"/>
    <property type="match status" value="1"/>
</dbReference>
<dbReference type="Pfam" id="PF00176">
    <property type="entry name" value="SNF2-rel_dom"/>
    <property type="match status" value="1"/>
</dbReference>
<dbReference type="InterPro" id="IPR014001">
    <property type="entry name" value="Helicase_ATP-bd"/>
</dbReference>
<dbReference type="GO" id="GO:0016787">
    <property type="term" value="F:hydrolase activity"/>
    <property type="evidence" value="ECO:0007669"/>
    <property type="project" value="UniProtKB-KW"/>
</dbReference>
<evidence type="ECO:0000256" key="1">
    <source>
        <dbReference type="ARBA" id="ARBA00022741"/>
    </source>
</evidence>
<keyword evidence="2" id="KW-0378">Hydrolase</keyword>
<dbReference type="OrthoDB" id="413460at2759"/>
<dbReference type="GO" id="GO:0000724">
    <property type="term" value="P:double-strand break repair via homologous recombination"/>
    <property type="evidence" value="ECO:0007669"/>
    <property type="project" value="TreeGrafter"/>
</dbReference>
<dbReference type="AlphaFoldDB" id="R1GKN3"/>
<dbReference type="InterPro" id="IPR049730">
    <property type="entry name" value="SNF2/RAD54-like_C"/>
</dbReference>
<feature type="domain" description="Helicase ATP-binding" evidence="5">
    <location>
        <begin position="310"/>
        <end position="480"/>
    </location>
</feature>
<feature type="compositionally biased region" description="Pro residues" evidence="4">
    <location>
        <begin position="31"/>
        <end position="44"/>
    </location>
</feature>
<evidence type="ECO:0000256" key="3">
    <source>
        <dbReference type="ARBA" id="ARBA00022840"/>
    </source>
</evidence>
<dbReference type="Gene3D" id="1.20.120.850">
    <property type="entry name" value="SWI2/SNF2 ATPases, N-terminal domain"/>
    <property type="match status" value="1"/>
</dbReference>
<dbReference type="Gene3D" id="3.40.50.10810">
    <property type="entry name" value="Tandem AAA-ATPase domain"/>
    <property type="match status" value="1"/>
</dbReference>
<dbReference type="CDD" id="cd18793">
    <property type="entry name" value="SF2_C_SNF"/>
    <property type="match status" value="1"/>
</dbReference>
<feature type="region of interest" description="Disordered" evidence="4">
    <location>
        <begin position="1"/>
        <end position="73"/>
    </location>
</feature>
<evidence type="ECO:0000313" key="7">
    <source>
        <dbReference type="EMBL" id="EOD48861.1"/>
    </source>
</evidence>
<evidence type="ECO:0000259" key="5">
    <source>
        <dbReference type="PROSITE" id="PS51192"/>
    </source>
</evidence>
<dbReference type="GO" id="GO:0005524">
    <property type="term" value="F:ATP binding"/>
    <property type="evidence" value="ECO:0007669"/>
    <property type="project" value="InterPro"/>
</dbReference>
<dbReference type="InterPro" id="IPR050496">
    <property type="entry name" value="SNF2_RAD54_helicase_repair"/>
</dbReference>
<dbReference type="eggNOG" id="KOG0390">
    <property type="taxonomic scope" value="Eukaryota"/>
</dbReference>
<dbReference type="STRING" id="1287680.R1GKN3"/>
<dbReference type="SMART" id="SM00487">
    <property type="entry name" value="DEXDc"/>
    <property type="match status" value="1"/>
</dbReference>
<dbReference type="Gene3D" id="3.40.50.300">
    <property type="entry name" value="P-loop containing nucleotide triphosphate hydrolases"/>
    <property type="match status" value="1"/>
</dbReference>
<dbReference type="HOGENOM" id="CLU_000315_10_1_1"/>
<dbReference type="SUPFAM" id="SSF52540">
    <property type="entry name" value="P-loop containing nucleoside triphosphate hydrolases"/>
    <property type="match status" value="2"/>
</dbReference>
<dbReference type="Pfam" id="PF00271">
    <property type="entry name" value="Helicase_C"/>
    <property type="match status" value="1"/>
</dbReference>
<dbReference type="InterPro" id="IPR001650">
    <property type="entry name" value="Helicase_C-like"/>
</dbReference>
<gene>
    <name evidence="7" type="ORF">UCRNP2_4384</name>
</gene>
<feature type="region of interest" description="Disordered" evidence="4">
    <location>
        <begin position="218"/>
        <end position="259"/>
    </location>
</feature>
<protein>
    <submittedName>
        <fullName evidence="7">Putative dsdna-dependent atpase protein</fullName>
    </submittedName>
</protein>
<feature type="compositionally biased region" description="Polar residues" evidence="4">
    <location>
        <begin position="220"/>
        <end position="252"/>
    </location>
</feature>
<keyword evidence="3" id="KW-0067">ATP-binding</keyword>
<dbReference type="PANTHER" id="PTHR45629:SF7">
    <property type="entry name" value="DNA EXCISION REPAIR PROTEIN ERCC-6-RELATED"/>
    <property type="match status" value="1"/>
</dbReference>
<dbReference type="GO" id="GO:0005634">
    <property type="term" value="C:nucleus"/>
    <property type="evidence" value="ECO:0007669"/>
    <property type="project" value="TreeGrafter"/>
</dbReference>
<evidence type="ECO:0000256" key="2">
    <source>
        <dbReference type="ARBA" id="ARBA00022801"/>
    </source>
</evidence>
<dbReference type="InterPro" id="IPR027417">
    <property type="entry name" value="P-loop_NTPase"/>
</dbReference>
<sequence>MSTTNNSPAAAATMLNRPFKSPLLTRKLSANPPPPAPSAEPSAPPTKKRRISHDNDEGPPKPAVAPVAATRKPLLHVVNPAQPDSTPKSSGGGAEGYYTVLWRKPTAKKHKTWDGDGVLCVSNGYAQLQDASGRAMGKTMWSKPLEPGSTLSVAGKELEIDAQITRQDYLAGRSFLGTATPITEQRPIPQPVKEKPLHTIKVSQAQQVSTQVKAEAKLASTPSTQSRPMTSKFKNPLLSTTTLRKPSDSTVPQPRHDPNAVGALVMKRPLPMDVPRGKKIVDVVVDPILSRHLRDHQREGVTFLYDCIMGLGAYNGRGAILADEMGLGKTLQTIALVWTLLKQNPIHEENPVVKKAIIVCPATVIGNWRKEFRKWLGNERVGVFVADDSRKRLTDFTRGKCYNVMIIGYEKLLKSHEDIKKTCTVDLIVLDEGHKLKTAKSKSAQAIRNLGTDRVVLLSGTPFSNNLLEFHAVADLVNPGVLGKLNAFKREFEGPIVRGQQPDATLKEKEKGNARQEELERLQKQFMLRRTAEILSKYLPPKTEHVLLCRPTATQAKVYRSVLASPAFGAALGSNENALQLINVLKQVCNSPKLLCAARDKENPNPIITAILEGVPAKLLNSPGASAKFQVLDTLLHRIRTTTDEKVVIVSHYTSTLDILGGLLSALSYSFLRVDGSTPANKRQEMINKFNNSDANKCFAFLLSAKAGGVGINLIGASRLVLYDIDWNPAHDLQTMARIHRDGQRRPCHIYRLLTMGALDEKIFQRQVTKQGLADSVIDSKSSTGSFTKDELRDLFRLNEDAAGCQTHELICCPCGGRGNGGGIVPAEEEEEEGGVLGAATTEDDDDNEEELPALPTLLRASQVDVEEQERRFREARVPRHGRATMVALMQYAHVDTSLMSEKPAVADGAAGSDADAGGREEEEDDEIAFEALIDDQPLLDVIKEDGSRVGFVFSKTTS</sequence>
<evidence type="ECO:0000256" key="4">
    <source>
        <dbReference type="SAM" id="MobiDB-lite"/>
    </source>
</evidence>
<keyword evidence="1" id="KW-0547">Nucleotide-binding</keyword>
<dbReference type="InterPro" id="IPR038718">
    <property type="entry name" value="SNF2-like_sf"/>
</dbReference>
<proteinExistence type="predicted"/>
<evidence type="ECO:0000313" key="8">
    <source>
        <dbReference type="Proteomes" id="UP000013521"/>
    </source>
</evidence>
<dbReference type="PROSITE" id="PS51192">
    <property type="entry name" value="HELICASE_ATP_BIND_1"/>
    <property type="match status" value="1"/>
</dbReference>
<accession>R1GKN3</accession>
<dbReference type="GO" id="GO:0015616">
    <property type="term" value="F:DNA translocase activity"/>
    <property type="evidence" value="ECO:0007669"/>
    <property type="project" value="TreeGrafter"/>
</dbReference>
<evidence type="ECO:0000259" key="6">
    <source>
        <dbReference type="PROSITE" id="PS51194"/>
    </source>
</evidence>
<dbReference type="EMBL" id="KB916142">
    <property type="protein sequence ID" value="EOD48861.1"/>
    <property type="molecule type" value="Genomic_DNA"/>
</dbReference>
<dbReference type="OMA" id="KCQTHEL"/>
<feature type="region of interest" description="Disordered" evidence="4">
    <location>
        <begin position="829"/>
        <end position="849"/>
    </location>
</feature>
<dbReference type="CDD" id="cd18004">
    <property type="entry name" value="DEXHc_RAD54"/>
    <property type="match status" value="1"/>
</dbReference>
<dbReference type="Proteomes" id="UP000013521">
    <property type="component" value="Unassembled WGS sequence"/>
</dbReference>
<dbReference type="PANTHER" id="PTHR45629">
    <property type="entry name" value="SNF2/RAD54 FAMILY MEMBER"/>
    <property type="match status" value="1"/>
</dbReference>
<feature type="domain" description="Helicase C-terminal" evidence="6">
    <location>
        <begin position="631"/>
        <end position="796"/>
    </location>
</feature>